<dbReference type="RefSeq" id="WP_269657880.1">
    <property type="nucleotide sequence ID" value="NZ_CP114413.1"/>
</dbReference>
<proteinExistence type="predicted"/>
<keyword evidence="2" id="KW-0472">Membrane</keyword>
<keyword evidence="4" id="KW-1185">Reference proteome</keyword>
<evidence type="ECO:0000256" key="2">
    <source>
        <dbReference type="SAM" id="Phobius"/>
    </source>
</evidence>
<gene>
    <name evidence="3" type="ORF">STRCI_001291</name>
</gene>
<dbReference type="EMBL" id="CP114413">
    <property type="protein sequence ID" value="WAZ20192.1"/>
    <property type="molecule type" value="Genomic_DNA"/>
</dbReference>
<feature type="compositionally biased region" description="Basic and acidic residues" evidence="1">
    <location>
        <begin position="145"/>
        <end position="158"/>
    </location>
</feature>
<dbReference type="Proteomes" id="UP001164439">
    <property type="component" value="Chromosome"/>
</dbReference>
<keyword evidence="2" id="KW-1133">Transmembrane helix</keyword>
<feature type="transmembrane region" description="Helical" evidence="2">
    <location>
        <begin position="82"/>
        <end position="101"/>
    </location>
</feature>
<protein>
    <recommendedName>
        <fullName evidence="5">DUF3307 domain-containing protein</fullName>
    </recommendedName>
</protein>
<evidence type="ECO:0000313" key="4">
    <source>
        <dbReference type="Proteomes" id="UP001164439"/>
    </source>
</evidence>
<name>A0ABY7K6S5_9ACTN</name>
<reference evidence="3" key="1">
    <citation type="submission" date="2022-12" db="EMBL/GenBank/DDBJ databases">
        <authorList>
            <person name="Ruckert C."/>
            <person name="Busche T."/>
            <person name="Kalinowski J."/>
            <person name="Wittmann C."/>
        </authorList>
    </citation>
    <scope>NUCLEOTIDE SEQUENCE</scope>
    <source>
        <strain evidence="3">DSM 40467</strain>
    </source>
</reference>
<feature type="region of interest" description="Disordered" evidence="1">
    <location>
        <begin position="130"/>
        <end position="165"/>
    </location>
</feature>
<sequence>MTSIDQVATFATVLSVAHNLADHVIGQTDHQAVGKAAPSEAEVVDGVSPRRGWGACLGRVARYHLVMVAMLALVWAVLPLHMSWTCLAAGLAVSMGTHGFFDRRWPVRWLLEHIGSKGFVNGPVLAQGLDRSRRGRHRRRGPLVTDRHPRRTTDRRGDSAGPSPVDVWLMGDDAAVRQLVVALQQAANLGPASYWPMRGSDGTRAYLSVVVPPAMTHPSTGG</sequence>
<accession>A0ABY7K6S5</accession>
<evidence type="ECO:0000313" key="3">
    <source>
        <dbReference type="EMBL" id="WAZ20192.1"/>
    </source>
</evidence>
<keyword evidence="2" id="KW-0812">Transmembrane</keyword>
<organism evidence="3 4">
    <name type="scientific">Streptomyces cinnabarinus</name>
    <dbReference type="NCBI Taxonomy" id="67287"/>
    <lineage>
        <taxon>Bacteria</taxon>
        <taxon>Bacillati</taxon>
        <taxon>Actinomycetota</taxon>
        <taxon>Actinomycetes</taxon>
        <taxon>Kitasatosporales</taxon>
        <taxon>Streptomycetaceae</taxon>
        <taxon>Streptomyces</taxon>
    </lineage>
</organism>
<evidence type="ECO:0008006" key="5">
    <source>
        <dbReference type="Google" id="ProtNLM"/>
    </source>
</evidence>
<evidence type="ECO:0000256" key="1">
    <source>
        <dbReference type="SAM" id="MobiDB-lite"/>
    </source>
</evidence>